<feature type="compositionally biased region" description="Polar residues" evidence="1">
    <location>
        <begin position="27"/>
        <end position="40"/>
    </location>
</feature>
<sequence length="74" mass="7747">MAFLSATIVVSRPVFRSPGHTVPAPTPNSFSAQASPTLSVSPPRRITSDPEIDVAPSIKIGDALPRPTAGRTRP</sequence>
<gene>
    <name evidence="2" type="ORF">J2D73_11755</name>
</gene>
<accession>A0ABS3LX25</accession>
<evidence type="ECO:0000313" key="2">
    <source>
        <dbReference type="EMBL" id="MBO1360463.1"/>
    </source>
</evidence>
<evidence type="ECO:0000313" key="3">
    <source>
        <dbReference type="Proteomes" id="UP000664771"/>
    </source>
</evidence>
<reference evidence="2 3" key="1">
    <citation type="submission" date="2021-03" db="EMBL/GenBank/DDBJ databases">
        <title>The complete genome sequence of Acetobacter sacchari TBRC 11175.</title>
        <authorList>
            <person name="Charoenyingcharoen P."/>
            <person name="Yukphan P."/>
        </authorList>
    </citation>
    <scope>NUCLEOTIDE SEQUENCE [LARGE SCALE GENOMIC DNA]</scope>
    <source>
        <strain evidence="2 3">TBRC 11175</strain>
    </source>
</reference>
<protein>
    <submittedName>
        <fullName evidence="2">Uncharacterized protein</fullName>
    </submittedName>
</protein>
<organism evidence="2 3">
    <name type="scientific">Acetobacter sacchari</name>
    <dbReference type="NCBI Taxonomy" id="2661687"/>
    <lineage>
        <taxon>Bacteria</taxon>
        <taxon>Pseudomonadati</taxon>
        <taxon>Pseudomonadota</taxon>
        <taxon>Alphaproteobacteria</taxon>
        <taxon>Acetobacterales</taxon>
        <taxon>Acetobacteraceae</taxon>
        <taxon>Acetobacter</taxon>
    </lineage>
</organism>
<keyword evidence="3" id="KW-1185">Reference proteome</keyword>
<dbReference type="Proteomes" id="UP000664771">
    <property type="component" value="Unassembled WGS sequence"/>
</dbReference>
<evidence type="ECO:0000256" key="1">
    <source>
        <dbReference type="SAM" id="MobiDB-lite"/>
    </source>
</evidence>
<proteinExistence type="predicted"/>
<feature type="region of interest" description="Disordered" evidence="1">
    <location>
        <begin position="15"/>
        <end position="74"/>
    </location>
</feature>
<name>A0ABS3LX25_9PROT</name>
<comment type="caution">
    <text evidence="2">The sequence shown here is derived from an EMBL/GenBank/DDBJ whole genome shotgun (WGS) entry which is preliminary data.</text>
</comment>
<dbReference type="EMBL" id="JAFVMF010000011">
    <property type="protein sequence ID" value="MBO1360463.1"/>
    <property type="molecule type" value="Genomic_DNA"/>
</dbReference>